<reference evidence="12" key="1">
    <citation type="journal article" date="2020" name="bioRxiv">
        <title>Comparative genomics of Chlamydomonas.</title>
        <authorList>
            <person name="Craig R.J."/>
            <person name="Hasan A.R."/>
            <person name="Ness R.W."/>
            <person name="Keightley P.D."/>
        </authorList>
    </citation>
    <scope>NUCLEOTIDE SEQUENCE</scope>
    <source>
        <strain evidence="12">CCAP 11/70</strain>
    </source>
</reference>
<dbReference type="EMBL" id="JAEHOE010000185">
    <property type="protein sequence ID" value="KAG2483212.1"/>
    <property type="molecule type" value="Genomic_DNA"/>
</dbReference>
<evidence type="ECO:0000256" key="1">
    <source>
        <dbReference type="ARBA" id="ARBA00000439"/>
    </source>
</evidence>
<dbReference type="EC" id="2.4.1.25" evidence="4"/>
<dbReference type="PANTHER" id="PTHR32518">
    <property type="match status" value="1"/>
</dbReference>
<evidence type="ECO:0000256" key="6">
    <source>
        <dbReference type="ARBA" id="ARBA00022676"/>
    </source>
</evidence>
<keyword evidence="13" id="KW-1185">Reference proteome</keyword>
<dbReference type="PROSITE" id="PS51166">
    <property type="entry name" value="CBM20"/>
    <property type="match status" value="2"/>
</dbReference>
<evidence type="ECO:0000256" key="3">
    <source>
        <dbReference type="ARBA" id="ARBA00005684"/>
    </source>
</evidence>
<protein>
    <recommendedName>
        <fullName evidence="4">4-alpha-glucanotransferase</fullName>
        <ecNumber evidence="4">2.4.1.25</ecNumber>
    </recommendedName>
    <alternativeName>
        <fullName evidence="9">Amylomaltase</fullName>
    </alternativeName>
    <alternativeName>
        <fullName evidence="10">Disproportionating enzyme</fullName>
    </alternativeName>
</protein>
<evidence type="ECO:0000256" key="5">
    <source>
        <dbReference type="ARBA" id="ARBA00022490"/>
    </source>
</evidence>
<evidence type="ECO:0000256" key="2">
    <source>
        <dbReference type="ARBA" id="ARBA00004496"/>
    </source>
</evidence>
<dbReference type="SUPFAM" id="SSF51445">
    <property type="entry name" value="(Trans)glycosidases"/>
    <property type="match status" value="1"/>
</dbReference>
<dbReference type="GO" id="GO:0004134">
    <property type="term" value="F:4-alpha-glucanotransferase activity"/>
    <property type="evidence" value="ECO:0007669"/>
    <property type="project" value="UniProtKB-EC"/>
</dbReference>
<dbReference type="InterPro" id="IPR002044">
    <property type="entry name" value="CBM20"/>
</dbReference>
<gene>
    <name evidence="12" type="ORF">HYH03_017910</name>
</gene>
<evidence type="ECO:0000259" key="11">
    <source>
        <dbReference type="PROSITE" id="PS51166"/>
    </source>
</evidence>
<dbReference type="InterPro" id="IPR013783">
    <property type="entry name" value="Ig-like_fold"/>
</dbReference>
<organism evidence="12 13">
    <name type="scientific">Edaphochlamys debaryana</name>
    <dbReference type="NCBI Taxonomy" id="47281"/>
    <lineage>
        <taxon>Eukaryota</taxon>
        <taxon>Viridiplantae</taxon>
        <taxon>Chlorophyta</taxon>
        <taxon>core chlorophytes</taxon>
        <taxon>Chlorophyceae</taxon>
        <taxon>CS clade</taxon>
        <taxon>Chlamydomonadales</taxon>
        <taxon>Chlamydomonadales incertae sedis</taxon>
        <taxon>Edaphochlamys</taxon>
    </lineage>
</organism>
<dbReference type="Gene3D" id="3.20.20.80">
    <property type="entry name" value="Glycosidases"/>
    <property type="match status" value="2"/>
</dbReference>
<comment type="catalytic activity">
    <reaction evidence="1">
        <text>Transfers a segment of a (1-&gt;4)-alpha-D-glucan to a new position in an acceptor, which may be glucose or a (1-&gt;4)-alpha-D-glucan.</text>
        <dbReference type="EC" id="2.4.1.25"/>
    </reaction>
</comment>
<keyword evidence="8" id="KW-0119">Carbohydrate metabolism</keyword>
<evidence type="ECO:0000256" key="10">
    <source>
        <dbReference type="ARBA" id="ARBA00031501"/>
    </source>
</evidence>
<comment type="similarity">
    <text evidence="3">Belongs to the disproportionating enzyme family.</text>
</comment>
<evidence type="ECO:0000256" key="4">
    <source>
        <dbReference type="ARBA" id="ARBA00012560"/>
    </source>
</evidence>
<accession>A0A835XET2</accession>
<evidence type="ECO:0000256" key="8">
    <source>
        <dbReference type="ARBA" id="ARBA00023277"/>
    </source>
</evidence>
<keyword evidence="7" id="KW-0808">Transferase</keyword>
<proteinExistence type="inferred from homology"/>
<dbReference type="SUPFAM" id="SSF49452">
    <property type="entry name" value="Starch-binding domain-like"/>
    <property type="match status" value="2"/>
</dbReference>
<dbReference type="SMART" id="SM01065">
    <property type="entry name" value="CBM_2"/>
    <property type="match status" value="2"/>
</dbReference>
<sequence length="1028" mass="113669">MAAWQQASVTLHFSVAYPTQWGQSILLAGSGALLGGLQWAQARQMSCHHEKDVLVWEATIVLPWKPCYTYRYALARQKDDDTAMGPSVHGSWVIEKEDAAGERTVYLPEGLQGGELVEVVDTWVERAHPAALMASAAFTKVLFSHKPLVRVGGLPDSQRVAIAPGETVVRLQVADFQLEGAEAVLVTGGIPQLGNWQPDQMLRLTETHTPCWEAELRVPYSCFPFTYKYAIQSPDGLVLEVGEPRLACLPASASVGAPTVMVRHDGYFRRDRHWRGAGVAVPVFSLRTTESVGVGEFLDLMPLVDLADRCGLRLIQVLPVNDTCVYGTWWDSYPYSTLSVHALHPQYLALRDLLAEEGQELPHDLAAELHKARRELDGSVVDYTATMAFKMSFVKKVYDRYGRNTLQSPGFTAWFEANAEWLRPYAAFCFLRDIFQTAEHWRWGCLSSGSDEVVDRLTRPGGEHYTRIQLTYYIQYHLHRQLLQASCYAASRRVVLKGDLPIGVDKRSVDTWRSPGLFRMDKSTGAPPDAFSPTGQNWGFPTYDWAAMAADGYAWWRSRLAHLGQYFTAYRIDHVLGFFRIWEVPGNCVTGLLGYFRPSKPLTRSELEQRGCWDVERMTKPYITEQLVRQTFGPERAEVVAATYMLEDGPGRYRLRPAYSSEAAIMAIPIRPNSPDWLEREVRETRAGLMKLRQNVVLLPDPEDPDAFHPRFNLMATSSYAALPAPVRAALRHMHDDYLFRRQEDTWRASALSKLPALQGACDMLVCGEDLGFVPACVPPVMKELGLLGLRIQRMATEQGKEFNNPGAYPYLTVASPSCHDVTPLRAWYDSDPERAERFYYQQLGGVGPAPPTCGPNVVRAVLQQHINCPSMLAVFPLQDLMALSPELASRPPAEEIINDPTVAKHYWRFRIHVTLESLLADTDWLATIAEMLVMGERAPPLVLMELDGLAGPLGGGGMAMIPDGGMGMGLGVGMGMGVEVGLGTGVYVGQGAGAVPQASPQPPAPAAGVQAAADGIARLTVAANGTP</sequence>
<dbReference type="InterPro" id="IPR003385">
    <property type="entry name" value="Glyco_hydro_77"/>
</dbReference>
<evidence type="ECO:0000256" key="7">
    <source>
        <dbReference type="ARBA" id="ARBA00022679"/>
    </source>
</evidence>
<dbReference type="Pfam" id="PF02446">
    <property type="entry name" value="Glyco_hydro_77"/>
    <property type="match status" value="1"/>
</dbReference>
<feature type="domain" description="CBM20" evidence="11">
    <location>
        <begin position="161"/>
        <end position="276"/>
    </location>
</feature>
<dbReference type="Gene3D" id="2.60.40.10">
    <property type="entry name" value="Immunoglobulins"/>
    <property type="match status" value="2"/>
</dbReference>
<evidence type="ECO:0000313" key="13">
    <source>
        <dbReference type="Proteomes" id="UP000612055"/>
    </source>
</evidence>
<evidence type="ECO:0000313" key="12">
    <source>
        <dbReference type="EMBL" id="KAG2483212.1"/>
    </source>
</evidence>
<comment type="caution">
    <text evidence="12">The sequence shown here is derived from an EMBL/GenBank/DDBJ whole genome shotgun (WGS) entry which is preliminary data.</text>
</comment>
<dbReference type="OrthoDB" id="6123450at2759"/>
<dbReference type="Pfam" id="PF00686">
    <property type="entry name" value="CBM_20"/>
    <property type="match status" value="2"/>
</dbReference>
<dbReference type="InterPro" id="IPR013784">
    <property type="entry name" value="Carb-bd-like_fold"/>
</dbReference>
<feature type="domain" description="CBM20" evidence="11">
    <location>
        <begin position="3"/>
        <end position="125"/>
    </location>
</feature>
<dbReference type="Proteomes" id="UP000612055">
    <property type="component" value="Unassembled WGS sequence"/>
</dbReference>
<keyword evidence="5" id="KW-0963">Cytoplasm</keyword>
<dbReference type="AlphaFoldDB" id="A0A835XET2"/>
<keyword evidence="6" id="KW-0328">Glycosyltransferase</keyword>
<dbReference type="GO" id="GO:0005737">
    <property type="term" value="C:cytoplasm"/>
    <property type="evidence" value="ECO:0007669"/>
    <property type="project" value="UniProtKB-SubCell"/>
</dbReference>
<evidence type="ECO:0000256" key="9">
    <source>
        <dbReference type="ARBA" id="ARBA00031423"/>
    </source>
</evidence>
<dbReference type="GO" id="GO:0005975">
    <property type="term" value="P:carbohydrate metabolic process"/>
    <property type="evidence" value="ECO:0007669"/>
    <property type="project" value="InterPro"/>
</dbReference>
<dbReference type="InterPro" id="IPR017853">
    <property type="entry name" value="GH"/>
</dbReference>
<dbReference type="PANTHER" id="PTHR32518:SF3">
    <property type="entry name" value="4-ALPHA-GLUCANOTRANSFERASE"/>
    <property type="match status" value="1"/>
</dbReference>
<dbReference type="GO" id="GO:2001070">
    <property type="term" value="F:starch binding"/>
    <property type="evidence" value="ECO:0007669"/>
    <property type="project" value="InterPro"/>
</dbReference>
<name>A0A835XET2_9CHLO</name>
<comment type="subcellular location">
    <subcellularLocation>
        <location evidence="2">Cytoplasm</location>
    </subcellularLocation>
</comment>